<comment type="caution">
    <text evidence="2">The sequence shown here is derived from an EMBL/GenBank/DDBJ whole genome shotgun (WGS) entry which is preliminary data.</text>
</comment>
<protein>
    <submittedName>
        <fullName evidence="2">Uncharacterized protein</fullName>
    </submittedName>
</protein>
<evidence type="ECO:0000313" key="2">
    <source>
        <dbReference type="EMBL" id="CAK0814724.1"/>
    </source>
</evidence>
<accession>A0ABN9R8F5</accession>
<evidence type="ECO:0000256" key="1">
    <source>
        <dbReference type="SAM" id="MobiDB-lite"/>
    </source>
</evidence>
<evidence type="ECO:0000313" key="3">
    <source>
        <dbReference type="Proteomes" id="UP001189429"/>
    </source>
</evidence>
<dbReference type="EMBL" id="CAUYUJ010005721">
    <property type="protein sequence ID" value="CAK0814724.1"/>
    <property type="molecule type" value="Genomic_DNA"/>
</dbReference>
<sequence length="171" mass="18177">GTSHSFGRLGLGALSPATAARTRSSECVEEVARLGTPDGAPGSPRSSSSPPREDMASPISPSSRNAWLAGMQHKMPRLISSASNSGSSENIKETGCTAQVRLSFDLVLTTDADCINQLFNVLFNTMRHVYCEMHEHGIIGDVALAWLTEAVGEAMDCAGHEVNARTATDFR</sequence>
<name>A0ABN9R8F5_9DINO</name>
<feature type="non-terminal residue" evidence="2">
    <location>
        <position position="171"/>
    </location>
</feature>
<reference evidence="2" key="1">
    <citation type="submission" date="2023-10" db="EMBL/GenBank/DDBJ databases">
        <authorList>
            <person name="Chen Y."/>
            <person name="Shah S."/>
            <person name="Dougan E. K."/>
            <person name="Thang M."/>
            <person name="Chan C."/>
        </authorList>
    </citation>
    <scope>NUCLEOTIDE SEQUENCE [LARGE SCALE GENOMIC DNA]</scope>
</reference>
<proteinExistence type="predicted"/>
<feature type="compositionally biased region" description="Basic and acidic residues" evidence="1">
    <location>
        <begin position="23"/>
        <end position="32"/>
    </location>
</feature>
<feature type="region of interest" description="Disordered" evidence="1">
    <location>
        <begin position="1"/>
        <end position="63"/>
    </location>
</feature>
<gene>
    <name evidence="2" type="ORF">PCOR1329_LOCUS18243</name>
</gene>
<keyword evidence="3" id="KW-1185">Reference proteome</keyword>
<dbReference type="Proteomes" id="UP001189429">
    <property type="component" value="Unassembled WGS sequence"/>
</dbReference>
<organism evidence="2 3">
    <name type="scientific">Prorocentrum cordatum</name>
    <dbReference type="NCBI Taxonomy" id="2364126"/>
    <lineage>
        <taxon>Eukaryota</taxon>
        <taxon>Sar</taxon>
        <taxon>Alveolata</taxon>
        <taxon>Dinophyceae</taxon>
        <taxon>Prorocentrales</taxon>
        <taxon>Prorocentraceae</taxon>
        <taxon>Prorocentrum</taxon>
    </lineage>
</organism>
<feature type="non-terminal residue" evidence="2">
    <location>
        <position position="1"/>
    </location>
</feature>